<organism evidence="1 2">
    <name type="scientific">Aciduricibacillus chroicocephali</name>
    <dbReference type="NCBI Taxonomy" id="3054939"/>
    <lineage>
        <taxon>Bacteria</taxon>
        <taxon>Bacillati</taxon>
        <taxon>Bacillota</taxon>
        <taxon>Bacilli</taxon>
        <taxon>Bacillales</taxon>
        <taxon>Bacillaceae</taxon>
        <taxon>Aciduricibacillus</taxon>
    </lineage>
</organism>
<protein>
    <submittedName>
        <fullName evidence="1">Outer membrane lipoprotein carrier protein LolA</fullName>
    </submittedName>
</protein>
<dbReference type="Gene3D" id="2.50.20.10">
    <property type="entry name" value="Lipoprotein localisation LolA/LolB/LppX"/>
    <property type="match status" value="1"/>
</dbReference>
<name>A0ABY9KWA3_9BACI</name>
<evidence type="ECO:0000313" key="2">
    <source>
        <dbReference type="Proteomes" id="UP001180087"/>
    </source>
</evidence>
<gene>
    <name evidence="1" type="ORF">QR721_02585</name>
</gene>
<dbReference type="PROSITE" id="PS51257">
    <property type="entry name" value="PROKAR_LIPOPROTEIN"/>
    <property type="match status" value="1"/>
</dbReference>
<dbReference type="EMBL" id="CP129113">
    <property type="protein sequence ID" value="WLV25149.1"/>
    <property type="molecule type" value="Genomic_DNA"/>
</dbReference>
<dbReference type="PANTHER" id="PTHR37507:SF2">
    <property type="entry name" value="SPORULATION PROTEIN YDCC"/>
    <property type="match status" value="1"/>
</dbReference>
<proteinExistence type="predicted"/>
<dbReference type="InterPro" id="IPR029046">
    <property type="entry name" value="LolA/LolB/LppX"/>
</dbReference>
<dbReference type="PANTHER" id="PTHR37507">
    <property type="entry name" value="SPORULATION PROTEIN YDCC"/>
    <property type="match status" value="1"/>
</dbReference>
<sequence length="337" mass="37613">MRKKHMLSFAILLGMLVLFLAGCGEKSKEDVVKKLDSQVSGLKGYKSKAEMKMNTGESPQKYDLDVWYKEKEHYRVSLANVDDEKGNQIILKNADGVFVVTPALNKSFKFQSDWPESSSQPYLYQSLVQDVKKDKDAEFKTTEKHYIFITKTNYQSNSNLPYQEIRFNKKNFTPELVRVLDKDKKALVEVSFSEFKLDPSFKAEDFALDQQKKSGSSAKTASAEVKTLSVAYPVETSGAALSEKKEIELENGKRVILTYSGDKEFTLVQENAGAVSAMTEPKELKGDIVNLGHTLAALNGSTIEWSQGGVDYKLASDALTKEELINVAKSVHGTNSK</sequence>
<dbReference type="InterPro" id="IPR052944">
    <property type="entry name" value="Sporulation_related"/>
</dbReference>
<keyword evidence="1" id="KW-0449">Lipoprotein</keyword>
<evidence type="ECO:0000313" key="1">
    <source>
        <dbReference type="EMBL" id="WLV25149.1"/>
    </source>
</evidence>
<dbReference type="SUPFAM" id="SSF89392">
    <property type="entry name" value="Prokaryotic lipoproteins and lipoprotein localization factors"/>
    <property type="match status" value="1"/>
</dbReference>
<reference evidence="1" key="1">
    <citation type="submission" date="2023-06" db="EMBL/GenBank/DDBJ databases">
        <title>A Treasure from Seagulls: Isolation and Description of Aciduricobacillus qingdaonensis gen. nov., sp. nov., a Rare Obligately Uric Acid-utilizing Member in the Family Bacillaceae.</title>
        <authorList>
            <person name="Liu W."/>
            <person name="Wang B."/>
        </authorList>
    </citation>
    <scope>NUCLEOTIDE SEQUENCE</scope>
    <source>
        <strain evidence="1">44XB</strain>
    </source>
</reference>
<keyword evidence="2" id="KW-1185">Reference proteome</keyword>
<dbReference type="RefSeq" id="WP_348028903.1">
    <property type="nucleotide sequence ID" value="NZ_CP129113.1"/>
</dbReference>
<accession>A0ABY9KWA3</accession>
<dbReference type="Proteomes" id="UP001180087">
    <property type="component" value="Chromosome"/>
</dbReference>